<evidence type="ECO:0000313" key="1">
    <source>
        <dbReference type="EMBL" id="MCL1627267.1"/>
    </source>
</evidence>
<comment type="caution">
    <text evidence="1">The sequence shown here is derived from an EMBL/GenBank/DDBJ whole genome shotgun (WGS) entry which is preliminary data.</text>
</comment>
<organism evidence="1 2">
    <name type="scientific">Roseinatronobacter domitianus</name>
    <dbReference type="NCBI Taxonomy" id="2940293"/>
    <lineage>
        <taxon>Bacteria</taxon>
        <taxon>Pseudomonadati</taxon>
        <taxon>Pseudomonadota</taxon>
        <taxon>Alphaproteobacteria</taxon>
        <taxon>Rhodobacterales</taxon>
        <taxon>Paracoccaceae</taxon>
        <taxon>Roseinatronobacter</taxon>
    </lineage>
</organism>
<dbReference type="Proteomes" id="UP001202550">
    <property type="component" value="Unassembled WGS sequence"/>
</dbReference>
<dbReference type="InterPro" id="IPR003772">
    <property type="entry name" value="YceD"/>
</dbReference>
<protein>
    <submittedName>
        <fullName evidence="1">DUF177 domain-containing protein</fullName>
    </submittedName>
</protein>
<accession>A0ABT0LXD8</accession>
<sequence length="188" mass="20169">MTADLPKMPRLAPPVAVGSLNGRKSREILIEPDAAACAEVAQYLGLSGIRKFRFHGWLAPLGDRDWEVSGKLGASVVQPCAVTLAPVTSRIDERIVRQFIADWSEPDAEEVEMTLDERLEPLGNQIDLSAIVIEALALALPEFPRAAGVALNPEGVIRAAPDGETPLDDDAVKPFAGLAALRDKLDRG</sequence>
<reference evidence="1 2" key="1">
    <citation type="submission" date="2022-05" db="EMBL/GenBank/DDBJ databases">
        <title>Seasonal and diel survey of microbial diversity of the Tyrrhenian coast.</title>
        <authorList>
            <person name="Gattoni G."/>
            <person name="Corral P."/>
        </authorList>
    </citation>
    <scope>NUCLEOTIDE SEQUENCE [LARGE SCALE GENOMIC DNA]</scope>
    <source>
        <strain evidence="1 2">V10</strain>
    </source>
</reference>
<proteinExistence type="predicted"/>
<dbReference type="EMBL" id="JALZWP010000001">
    <property type="protein sequence ID" value="MCL1627267.1"/>
    <property type="molecule type" value="Genomic_DNA"/>
</dbReference>
<gene>
    <name evidence="1" type="ORF">M3N55_00845</name>
</gene>
<evidence type="ECO:0000313" key="2">
    <source>
        <dbReference type="Proteomes" id="UP001202550"/>
    </source>
</evidence>
<dbReference type="Pfam" id="PF02620">
    <property type="entry name" value="YceD"/>
    <property type="match status" value="1"/>
</dbReference>
<keyword evidence="2" id="KW-1185">Reference proteome</keyword>
<dbReference type="RefSeq" id="WP_249055473.1">
    <property type="nucleotide sequence ID" value="NZ_JALZWP010000001.1"/>
</dbReference>
<name>A0ABT0LXD8_9RHOB</name>